<evidence type="ECO:0000256" key="3">
    <source>
        <dbReference type="ARBA" id="ARBA00022801"/>
    </source>
</evidence>
<sequence>MMWQDSGVLSRIIDVSAGREEPDLLLTGGRVLNVYTGRLEEADVAIAAGRIAYVGSLKEAKIEPGDGTRIIDVTGRVLVPGYIEPHAHPFQLYHPVTLTEKVLPLGTTAMICDNLFLFSRMETGEFLSLAEELSRLPVRLFWWARFDSQATLPDEDKLFSDERMRDLLSHPRVLQGGELTAWPSLLAGEERMVRWIEELRRQGKRVEGHAPGASHKTLARLAAAGVTGDHEPISPEEVWDRLRLGYMTTLRHSSLRPDLPTLLEGLLKEDGVPWHRLMMTTDGPTPAYLRHGFVDYLIKTALKAGCDPVEAYRMVTINPAVYYRLDEHLGGIAPGRVADINVLSGLDQPTPVQVIAGGRVVAEEGRLLIPLPRVDFFRYQGLVTSFSWRAEEDHFALPLEAGEPYPVIQLLNPVITRVAEEELPVAGGRVQLSPEDDRLLAHLVDRGGAWITRGVLRGFGRGIDGLASTYNGSGDLLVLGQKPDAMARAANRALEQGGGIVWIQGGEERFNLPLPIAGAMSERPVDELISLTERLTRELKAFGHPFHDPIYTFLFLSSTHLPQVRLTARGLLRIKDGRVLVPSEPLK</sequence>
<dbReference type="InterPro" id="IPR032466">
    <property type="entry name" value="Metal_Hydrolase"/>
</dbReference>
<dbReference type="STRING" id="201973.SAMN04488025_10346"/>
<dbReference type="Gene3D" id="2.30.40.10">
    <property type="entry name" value="Urease, subunit C, domain 1"/>
    <property type="match status" value="1"/>
</dbReference>
<dbReference type="InterPro" id="IPR011059">
    <property type="entry name" value="Metal-dep_hydrolase_composite"/>
</dbReference>
<dbReference type="Pfam" id="PF01979">
    <property type="entry name" value="Amidohydro_1"/>
    <property type="match status" value="1"/>
</dbReference>
<dbReference type="InterPro" id="IPR006680">
    <property type="entry name" value="Amidohydro-rel"/>
</dbReference>
<dbReference type="OrthoDB" id="9775607at2"/>
<evidence type="ECO:0000259" key="5">
    <source>
        <dbReference type="Pfam" id="PF01979"/>
    </source>
</evidence>
<evidence type="ECO:0000256" key="2">
    <source>
        <dbReference type="ARBA" id="ARBA00012782"/>
    </source>
</evidence>
<dbReference type="Gene3D" id="3.20.20.140">
    <property type="entry name" value="Metal-dependent hydrolases"/>
    <property type="match status" value="1"/>
</dbReference>
<comment type="catalytic activity">
    <reaction evidence="4">
        <text>adenine + H2O + H(+) = hypoxanthine + NH4(+)</text>
        <dbReference type="Rhea" id="RHEA:23688"/>
        <dbReference type="ChEBI" id="CHEBI:15377"/>
        <dbReference type="ChEBI" id="CHEBI:15378"/>
        <dbReference type="ChEBI" id="CHEBI:16708"/>
        <dbReference type="ChEBI" id="CHEBI:17368"/>
        <dbReference type="ChEBI" id="CHEBI:28938"/>
        <dbReference type="EC" id="3.5.4.2"/>
    </reaction>
</comment>
<keyword evidence="3" id="KW-0378">Hydrolase</keyword>
<evidence type="ECO:0000313" key="7">
    <source>
        <dbReference type="EMBL" id="SFF70506.1"/>
    </source>
</evidence>
<protein>
    <recommendedName>
        <fullName evidence="2">adenine deaminase</fullName>
        <ecNumber evidence="2">3.5.4.2</ecNumber>
    </recommendedName>
</protein>
<dbReference type="PANTHER" id="PTHR11113">
    <property type="entry name" value="N-ACETYLGLUCOSAMINE-6-PHOSPHATE DEACETYLASE"/>
    <property type="match status" value="1"/>
</dbReference>
<proteinExistence type="inferred from homology"/>
<dbReference type="GO" id="GO:0000034">
    <property type="term" value="F:adenine deaminase activity"/>
    <property type="evidence" value="ECO:0007669"/>
    <property type="project" value="UniProtKB-EC"/>
</dbReference>
<dbReference type="EC" id="3.5.4.2" evidence="2"/>
<dbReference type="RefSeq" id="WP_092035694.1">
    <property type="nucleotide sequence ID" value="NZ_FOOK01000003.1"/>
</dbReference>
<evidence type="ECO:0000259" key="6">
    <source>
        <dbReference type="Pfam" id="PF13382"/>
    </source>
</evidence>
<feature type="domain" description="Adenine deaminase C-terminal" evidence="6">
    <location>
        <begin position="414"/>
        <end position="575"/>
    </location>
</feature>
<comment type="similarity">
    <text evidence="1">Belongs to the metallo-dependent hydrolases superfamily. Adenine deaminase family.</text>
</comment>
<keyword evidence="8" id="KW-1185">Reference proteome</keyword>
<dbReference type="SUPFAM" id="SSF51556">
    <property type="entry name" value="Metallo-dependent hydrolases"/>
    <property type="match status" value="1"/>
</dbReference>
<evidence type="ECO:0000256" key="4">
    <source>
        <dbReference type="ARBA" id="ARBA00047720"/>
    </source>
</evidence>
<dbReference type="InterPro" id="IPR026912">
    <property type="entry name" value="Adenine_deam_C"/>
</dbReference>
<dbReference type="Pfam" id="PF13382">
    <property type="entry name" value="Adenine_deam_C"/>
    <property type="match status" value="1"/>
</dbReference>
<dbReference type="SUPFAM" id="SSF51338">
    <property type="entry name" value="Composite domain of metallo-dependent hydrolases"/>
    <property type="match status" value="1"/>
</dbReference>
<name>A0A1I2L014_9BACL</name>
<accession>A0A1I2L014</accession>
<evidence type="ECO:0000313" key="8">
    <source>
        <dbReference type="Proteomes" id="UP000198661"/>
    </source>
</evidence>
<evidence type="ECO:0000256" key="1">
    <source>
        <dbReference type="ARBA" id="ARBA00006773"/>
    </source>
</evidence>
<reference evidence="7 8" key="1">
    <citation type="submission" date="2016-10" db="EMBL/GenBank/DDBJ databases">
        <authorList>
            <person name="de Groot N.N."/>
        </authorList>
    </citation>
    <scope>NUCLEOTIDE SEQUENCE [LARGE SCALE GENOMIC DNA]</scope>
    <source>
        <strain evidence="7 8">DSM 44945</strain>
    </source>
</reference>
<dbReference type="EMBL" id="FOOK01000003">
    <property type="protein sequence ID" value="SFF70506.1"/>
    <property type="molecule type" value="Genomic_DNA"/>
</dbReference>
<organism evidence="7 8">
    <name type="scientific">Planifilum fulgidum</name>
    <dbReference type="NCBI Taxonomy" id="201973"/>
    <lineage>
        <taxon>Bacteria</taxon>
        <taxon>Bacillati</taxon>
        <taxon>Bacillota</taxon>
        <taxon>Bacilli</taxon>
        <taxon>Bacillales</taxon>
        <taxon>Thermoactinomycetaceae</taxon>
        <taxon>Planifilum</taxon>
    </lineage>
</organism>
<dbReference type="Proteomes" id="UP000198661">
    <property type="component" value="Unassembled WGS sequence"/>
</dbReference>
<dbReference type="AlphaFoldDB" id="A0A1I2L014"/>
<dbReference type="PANTHER" id="PTHR11113:SF6">
    <property type="entry name" value="ADENINE DEAMINASE YERA-RELATED"/>
    <property type="match status" value="1"/>
</dbReference>
<feature type="domain" description="Amidohydrolase-related" evidence="5">
    <location>
        <begin position="77"/>
        <end position="361"/>
    </location>
</feature>
<gene>
    <name evidence="7" type="ORF">SAMN04488025_10346</name>
</gene>